<reference evidence="1 2" key="1">
    <citation type="submission" date="2016-10" db="EMBL/GenBank/DDBJ databases">
        <authorList>
            <person name="de Groot N.N."/>
        </authorList>
    </citation>
    <scope>NUCLEOTIDE SEQUENCE [LARGE SCALE GENOMIC DNA]</scope>
    <source>
        <strain evidence="1 2">DSM 22187</strain>
    </source>
</reference>
<evidence type="ECO:0000313" key="2">
    <source>
        <dbReference type="Proteomes" id="UP000198888"/>
    </source>
</evidence>
<evidence type="ECO:0000313" key="1">
    <source>
        <dbReference type="EMBL" id="SEI62390.1"/>
    </source>
</evidence>
<sequence length="35" mass="3893">MCMCDLCQTVQISYRDGLKAVKSDDAELIVGIYIP</sequence>
<dbReference type="Proteomes" id="UP000198888">
    <property type="component" value="Unassembled WGS sequence"/>
</dbReference>
<organism evidence="1 2">
    <name type="scientific">Halohasta litchfieldiae</name>
    <dbReference type="NCBI Taxonomy" id="1073996"/>
    <lineage>
        <taxon>Archaea</taxon>
        <taxon>Methanobacteriati</taxon>
        <taxon>Methanobacteriota</taxon>
        <taxon>Stenosarchaea group</taxon>
        <taxon>Halobacteria</taxon>
        <taxon>Halobacteriales</taxon>
        <taxon>Haloferacaceae</taxon>
        <taxon>Halohasta</taxon>
    </lineage>
</organism>
<dbReference type="AlphaFoldDB" id="A0A1H6SEH8"/>
<gene>
    <name evidence="1" type="ORF">SAMN05444271_10477</name>
</gene>
<keyword evidence="2" id="KW-1185">Reference proteome</keyword>
<protein>
    <submittedName>
        <fullName evidence="1">Uncharacterized protein</fullName>
    </submittedName>
</protein>
<accession>A0A1H6SEH8</accession>
<proteinExistence type="predicted"/>
<dbReference type="EMBL" id="FNYR01000004">
    <property type="protein sequence ID" value="SEI62390.1"/>
    <property type="molecule type" value="Genomic_DNA"/>
</dbReference>
<name>A0A1H6SEH8_9EURY</name>